<sequence>TPYGSLTRVYGSGSPDPSSTGASATVHLHGQSPEAVPVGLQSVIRDMEAEVVVDRPTPDERGLEEEAVLPQYRTQERENEKVVTSPPPSRAKAASEPMMEISKENILEETTSKVTFCSFIDTLGFNSTDTRGCHCRLPMRIQTKVPGATLVGLHTESLKKSGEDEEKKAVF</sequence>
<evidence type="ECO:0000313" key="3">
    <source>
        <dbReference type="Proteomes" id="UP001465976"/>
    </source>
</evidence>
<organism evidence="2 3">
    <name type="scientific">Marasmius crinis-equi</name>
    <dbReference type="NCBI Taxonomy" id="585013"/>
    <lineage>
        <taxon>Eukaryota</taxon>
        <taxon>Fungi</taxon>
        <taxon>Dikarya</taxon>
        <taxon>Basidiomycota</taxon>
        <taxon>Agaricomycotina</taxon>
        <taxon>Agaricomycetes</taxon>
        <taxon>Agaricomycetidae</taxon>
        <taxon>Agaricales</taxon>
        <taxon>Marasmiineae</taxon>
        <taxon>Marasmiaceae</taxon>
        <taxon>Marasmius</taxon>
    </lineage>
</organism>
<reference evidence="2 3" key="1">
    <citation type="submission" date="2024-02" db="EMBL/GenBank/DDBJ databases">
        <title>A draft genome for the cacao thread blight pathogen Marasmius crinis-equi.</title>
        <authorList>
            <person name="Cohen S.P."/>
            <person name="Baruah I.K."/>
            <person name="Amoako-Attah I."/>
            <person name="Bukari Y."/>
            <person name="Meinhardt L.W."/>
            <person name="Bailey B.A."/>
        </authorList>
    </citation>
    <scope>NUCLEOTIDE SEQUENCE [LARGE SCALE GENOMIC DNA]</scope>
    <source>
        <strain evidence="2 3">GH-76</strain>
    </source>
</reference>
<feature type="non-terminal residue" evidence="2">
    <location>
        <position position="1"/>
    </location>
</feature>
<keyword evidence="3" id="KW-1185">Reference proteome</keyword>
<proteinExistence type="predicted"/>
<comment type="caution">
    <text evidence="2">The sequence shown here is derived from an EMBL/GenBank/DDBJ whole genome shotgun (WGS) entry which is preliminary data.</text>
</comment>
<name>A0ABR3F452_9AGAR</name>
<protein>
    <submittedName>
        <fullName evidence="2">Uncharacterized protein</fullName>
    </submittedName>
</protein>
<accession>A0ABR3F452</accession>
<feature type="region of interest" description="Disordered" evidence="1">
    <location>
        <begin position="54"/>
        <end position="100"/>
    </location>
</feature>
<evidence type="ECO:0000256" key="1">
    <source>
        <dbReference type="SAM" id="MobiDB-lite"/>
    </source>
</evidence>
<feature type="region of interest" description="Disordered" evidence="1">
    <location>
        <begin position="1"/>
        <end position="29"/>
    </location>
</feature>
<dbReference type="Proteomes" id="UP001465976">
    <property type="component" value="Unassembled WGS sequence"/>
</dbReference>
<gene>
    <name evidence="2" type="ORF">V5O48_011943</name>
</gene>
<evidence type="ECO:0000313" key="2">
    <source>
        <dbReference type="EMBL" id="KAL0570013.1"/>
    </source>
</evidence>
<dbReference type="EMBL" id="JBAHYK010001008">
    <property type="protein sequence ID" value="KAL0570013.1"/>
    <property type="molecule type" value="Genomic_DNA"/>
</dbReference>